<feature type="compositionally biased region" description="Basic and acidic residues" evidence="1">
    <location>
        <begin position="1"/>
        <end position="31"/>
    </location>
</feature>
<sequence>RTFDRGDGPRRRDGEGGRGEHRSYSGGDRRGGGPRTGAASHGNRRNGSYNGSRRDNNDPRPARYN</sequence>
<comment type="caution">
    <text evidence="2">The sequence shown here is derived from an EMBL/GenBank/DDBJ whole genome shotgun (WGS) entry which is preliminary data.</text>
</comment>
<feature type="non-terminal residue" evidence="2">
    <location>
        <position position="1"/>
    </location>
</feature>
<dbReference type="Proteomes" id="UP000475532">
    <property type="component" value="Unassembled WGS sequence"/>
</dbReference>
<feature type="compositionally biased region" description="Basic and acidic residues" evidence="1">
    <location>
        <begin position="52"/>
        <end position="65"/>
    </location>
</feature>
<proteinExistence type="predicted"/>
<dbReference type="AlphaFoldDB" id="A0A6L9QIV7"/>
<reference evidence="2 3" key="1">
    <citation type="submission" date="2020-01" db="EMBL/GenBank/DDBJ databases">
        <title>Insect and environment-associated Actinomycetes.</title>
        <authorList>
            <person name="Currrie C."/>
            <person name="Chevrette M."/>
            <person name="Carlson C."/>
            <person name="Stubbendieck R."/>
            <person name="Wendt-Pienkowski E."/>
        </authorList>
    </citation>
    <scope>NUCLEOTIDE SEQUENCE [LARGE SCALE GENOMIC DNA]</scope>
    <source>
        <strain evidence="2 3">SID10258</strain>
    </source>
</reference>
<accession>A0A6L9QIV7</accession>
<evidence type="ECO:0000313" key="2">
    <source>
        <dbReference type="EMBL" id="NEA25441.1"/>
    </source>
</evidence>
<dbReference type="EMBL" id="JAAGLI010000608">
    <property type="protein sequence ID" value="NEA25441.1"/>
    <property type="molecule type" value="Genomic_DNA"/>
</dbReference>
<name>A0A6L9QIV7_9ACTN</name>
<evidence type="ECO:0000256" key="1">
    <source>
        <dbReference type="SAM" id="MobiDB-lite"/>
    </source>
</evidence>
<organism evidence="2 3">
    <name type="scientific">Actinomadura bangladeshensis</name>
    <dbReference type="NCBI Taxonomy" id="453573"/>
    <lineage>
        <taxon>Bacteria</taxon>
        <taxon>Bacillati</taxon>
        <taxon>Actinomycetota</taxon>
        <taxon>Actinomycetes</taxon>
        <taxon>Streptosporangiales</taxon>
        <taxon>Thermomonosporaceae</taxon>
        <taxon>Actinomadura</taxon>
    </lineage>
</organism>
<evidence type="ECO:0000313" key="3">
    <source>
        <dbReference type="Proteomes" id="UP000475532"/>
    </source>
</evidence>
<feature type="region of interest" description="Disordered" evidence="1">
    <location>
        <begin position="1"/>
        <end position="65"/>
    </location>
</feature>
<feature type="compositionally biased region" description="Low complexity" evidence="1">
    <location>
        <begin position="36"/>
        <end position="51"/>
    </location>
</feature>
<gene>
    <name evidence="2" type="ORF">G3I70_23580</name>
</gene>
<protein>
    <submittedName>
        <fullName evidence="2">Uncharacterized protein</fullName>
    </submittedName>
</protein>